<dbReference type="Proteomes" id="UP000076154">
    <property type="component" value="Unassembled WGS sequence"/>
</dbReference>
<proteinExistence type="predicted"/>
<gene>
    <name evidence="1" type="ORF">Hypma_007369</name>
</gene>
<organism evidence="1 2">
    <name type="scientific">Hypsizygus marmoreus</name>
    <name type="common">White beech mushroom</name>
    <name type="synonym">Agaricus marmoreus</name>
    <dbReference type="NCBI Taxonomy" id="39966"/>
    <lineage>
        <taxon>Eukaryota</taxon>
        <taxon>Fungi</taxon>
        <taxon>Dikarya</taxon>
        <taxon>Basidiomycota</taxon>
        <taxon>Agaricomycotina</taxon>
        <taxon>Agaricomycetes</taxon>
        <taxon>Agaricomycetidae</taxon>
        <taxon>Agaricales</taxon>
        <taxon>Tricholomatineae</taxon>
        <taxon>Lyophyllaceae</taxon>
        <taxon>Hypsizygus</taxon>
    </lineage>
</organism>
<accession>A0A369JRC3</accession>
<keyword evidence="2" id="KW-1185">Reference proteome</keyword>
<sequence length="142" mass="16043">MSGAEQYFKACRAREASHSHRLNTRIRANLSKSQELRKKVKLTPAELLERMDADIELVTLLFDLRDSLNRSRDLQNPLDPSPSETSEITLMFIDVLLDAVVVPGNKVGVPFPAVQLRRWAKERTERAVQLDLGHINPCSIPA</sequence>
<reference evidence="1" key="1">
    <citation type="submission" date="2018-04" db="EMBL/GenBank/DDBJ databases">
        <title>Whole genome sequencing of Hypsizygus marmoreus.</title>
        <authorList>
            <person name="Choi I.-G."/>
            <person name="Min B."/>
            <person name="Kim J.-G."/>
            <person name="Kim S."/>
            <person name="Oh Y.-L."/>
            <person name="Kong W.-S."/>
            <person name="Park H."/>
            <person name="Jeong J."/>
            <person name="Song E.-S."/>
        </authorList>
    </citation>
    <scope>NUCLEOTIDE SEQUENCE [LARGE SCALE GENOMIC DNA]</scope>
    <source>
        <strain evidence="1">51987-8</strain>
    </source>
</reference>
<evidence type="ECO:0000313" key="1">
    <source>
        <dbReference type="EMBL" id="RDB24821.1"/>
    </source>
</evidence>
<name>A0A369JRC3_HYPMA</name>
<dbReference type="InParanoid" id="A0A369JRC3"/>
<dbReference type="AlphaFoldDB" id="A0A369JRC3"/>
<protein>
    <submittedName>
        <fullName evidence="1">Uncharacterized protein</fullName>
    </submittedName>
</protein>
<comment type="caution">
    <text evidence="1">The sequence shown here is derived from an EMBL/GenBank/DDBJ whole genome shotgun (WGS) entry which is preliminary data.</text>
</comment>
<evidence type="ECO:0000313" key="2">
    <source>
        <dbReference type="Proteomes" id="UP000076154"/>
    </source>
</evidence>
<dbReference type="EMBL" id="LUEZ02000041">
    <property type="protein sequence ID" value="RDB24821.1"/>
    <property type="molecule type" value="Genomic_DNA"/>
</dbReference>